<dbReference type="Proteomes" id="UP000288711">
    <property type="component" value="Unassembled WGS sequence"/>
</dbReference>
<comment type="caution">
    <text evidence="4">The sequence shown here is derived from an EMBL/GenBank/DDBJ whole genome shotgun (WGS) entry which is preliminary data.</text>
</comment>
<reference evidence="4 5" key="1">
    <citation type="journal article" date="2009" name="Int. J. Syst. Evol. Microbiol.">
        <title>Janibacter hoylei sp. nov., Bacillus isronensis sp. nov. and Bacillus aryabhattai sp. nov., isolated from cryotubes used for collecting air from the upper atmosphere.</title>
        <authorList>
            <person name="Shivaji S."/>
            <person name="Chaturvedi P."/>
            <person name="Begum Z."/>
            <person name="Pindi P.K."/>
            <person name="Manorama R."/>
            <person name="Padmanaban D.A."/>
            <person name="Shouche Y.S."/>
            <person name="Pawar S."/>
            <person name="Vaishampayan P."/>
            <person name="Dutt C.B."/>
            <person name="Datta G.N."/>
            <person name="Manchanda R.K."/>
            <person name="Rao U.R."/>
            <person name="Bhargava P.M."/>
            <person name="Narlikar J.V."/>
        </authorList>
    </citation>
    <scope>NUCLEOTIDE SEQUENCE [LARGE SCALE GENOMIC DNA]</scope>
    <source>
        <strain evidence="4 5">PVAS-1</strain>
    </source>
</reference>
<dbReference type="InterPro" id="IPR007060">
    <property type="entry name" value="FtsL/DivIC"/>
</dbReference>
<protein>
    <recommendedName>
        <fullName evidence="6">Septum formation initiator</fullName>
    </recommendedName>
</protein>
<evidence type="ECO:0000256" key="1">
    <source>
        <dbReference type="SAM" id="Coils"/>
    </source>
</evidence>
<feature type="coiled-coil region" evidence="1">
    <location>
        <begin position="87"/>
        <end position="114"/>
    </location>
</feature>
<proteinExistence type="predicted"/>
<dbReference type="EMBL" id="PIPF01000003">
    <property type="protein sequence ID" value="RWU84768.1"/>
    <property type="molecule type" value="Genomic_DNA"/>
</dbReference>
<gene>
    <name evidence="4" type="ORF">CWN80_04135</name>
</gene>
<feature type="region of interest" description="Disordered" evidence="2">
    <location>
        <begin position="139"/>
        <end position="180"/>
    </location>
</feature>
<keyword evidence="3" id="KW-0472">Membrane</keyword>
<keyword evidence="3" id="KW-1133">Transmembrane helix</keyword>
<evidence type="ECO:0008006" key="6">
    <source>
        <dbReference type="Google" id="ProtNLM"/>
    </source>
</evidence>
<feature type="compositionally biased region" description="Polar residues" evidence="2">
    <location>
        <begin position="157"/>
        <end position="170"/>
    </location>
</feature>
<feature type="region of interest" description="Disordered" evidence="2">
    <location>
        <begin position="1"/>
        <end position="50"/>
    </location>
</feature>
<feature type="transmembrane region" description="Helical" evidence="3">
    <location>
        <begin position="59"/>
        <end position="77"/>
    </location>
</feature>
<feature type="compositionally biased region" description="Low complexity" evidence="2">
    <location>
        <begin position="11"/>
        <end position="45"/>
    </location>
</feature>
<evidence type="ECO:0000313" key="4">
    <source>
        <dbReference type="EMBL" id="RWU84768.1"/>
    </source>
</evidence>
<evidence type="ECO:0000313" key="5">
    <source>
        <dbReference type="Proteomes" id="UP000288711"/>
    </source>
</evidence>
<keyword evidence="1" id="KW-0175">Coiled coil</keyword>
<sequence length="180" mass="19958">MVGTPRRRPARPGASGATRRPGTTRPAGRTTGARTPRPRTGAAAREAQKRRAAMTTRRWVVLGSLLLLLAVMLLPTGKSWYDQRQRLEALDQQVTAQEANVEDLQRQRDLWQTDEYVEAQARKRLKFVKPGERTYTVIDPSADAPEVDPETGAVKAPSTQPWYEQISSSVAAADDPNSPR</sequence>
<accession>A0A444B8M3</accession>
<keyword evidence="5" id="KW-1185">Reference proteome</keyword>
<name>A0A444B8M3_9MICO</name>
<evidence type="ECO:0000256" key="2">
    <source>
        <dbReference type="SAM" id="MobiDB-lite"/>
    </source>
</evidence>
<feature type="compositionally biased region" description="Basic residues" evidence="2">
    <location>
        <begin position="1"/>
        <end position="10"/>
    </location>
</feature>
<organism evidence="4 5">
    <name type="scientific">Janibacter hoylei PVAS-1</name>
    <dbReference type="NCBI Taxonomy" id="1210046"/>
    <lineage>
        <taxon>Bacteria</taxon>
        <taxon>Bacillati</taxon>
        <taxon>Actinomycetota</taxon>
        <taxon>Actinomycetes</taxon>
        <taxon>Micrococcales</taxon>
        <taxon>Intrasporangiaceae</taxon>
        <taxon>Janibacter</taxon>
    </lineage>
</organism>
<dbReference type="Pfam" id="PF04977">
    <property type="entry name" value="DivIC"/>
    <property type="match status" value="1"/>
</dbReference>
<dbReference type="AlphaFoldDB" id="A0A444B8M3"/>
<keyword evidence="3" id="KW-0812">Transmembrane</keyword>
<evidence type="ECO:0000256" key="3">
    <source>
        <dbReference type="SAM" id="Phobius"/>
    </source>
</evidence>